<evidence type="ECO:0000313" key="2">
    <source>
        <dbReference type="Proteomes" id="UP000199663"/>
    </source>
</evidence>
<name>A0A1H3PA46_9BACT</name>
<comment type="caution">
    <text evidence="1">The sequence shown here is derived from an EMBL/GenBank/DDBJ whole genome shotgun (WGS) entry which is preliminary data.</text>
</comment>
<sequence>MHFYLFRKHFIVFKLQEKQIQKISQRYIDGVIKKKII</sequence>
<keyword evidence="2" id="KW-1185">Reference proteome</keyword>
<gene>
    <name evidence="1" type="ORF">SAMN05444412_104112</name>
</gene>
<protein>
    <submittedName>
        <fullName evidence="1">Uncharacterized protein</fullName>
    </submittedName>
</protein>
<dbReference type="EMBL" id="FNQC01000004">
    <property type="protein sequence ID" value="SDY97259.1"/>
    <property type="molecule type" value="Genomic_DNA"/>
</dbReference>
<evidence type="ECO:0000313" key="1">
    <source>
        <dbReference type="EMBL" id="SDY97259.1"/>
    </source>
</evidence>
<proteinExistence type="predicted"/>
<dbReference type="Proteomes" id="UP000199663">
    <property type="component" value="Unassembled WGS sequence"/>
</dbReference>
<accession>A0A1H3PA46</accession>
<reference evidence="1 2" key="1">
    <citation type="submission" date="2016-10" db="EMBL/GenBank/DDBJ databases">
        <authorList>
            <person name="Varghese N."/>
            <person name="Submissions S."/>
        </authorList>
    </citation>
    <scope>NUCLEOTIDE SEQUENCE [LARGE SCALE GENOMIC DNA]</scope>
    <source>
        <strain evidence="1 2">DSM 17997</strain>
    </source>
</reference>
<organism evidence="1 2">
    <name type="scientific">Rhodonellum ikkaensis</name>
    <dbReference type="NCBI Taxonomy" id="336829"/>
    <lineage>
        <taxon>Bacteria</taxon>
        <taxon>Pseudomonadati</taxon>
        <taxon>Bacteroidota</taxon>
        <taxon>Cytophagia</taxon>
        <taxon>Cytophagales</taxon>
        <taxon>Cytophagaceae</taxon>
        <taxon>Rhodonellum</taxon>
    </lineage>
</organism>